<proteinExistence type="predicted"/>
<protein>
    <submittedName>
        <fullName evidence="1">Uncharacterized protein</fullName>
    </submittedName>
</protein>
<evidence type="ECO:0000313" key="2">
    <source>
        <dbReference type="Proteomes" id="UP000831181"/>
    </source>
</evidence>
<dbReference type="Proteomes" id="UP000831181">
    <property type="component" value="Chromosome"/>
</dbReference>
<accession>A0A976RSZ8</accession>
<sequence>MKMDVDEFIEQVTNEQYAATNFTMNRKALEADLQKALTPLVQFITEQINADQIAQARLIVDDADTVFKLETGVINLPFDNIKATSKIMAGDGVKPINVYMIVESPDVNRSKLRIDEAAAADDFVKQTPAMTTRFVEWTQDQLNKIDANFTAGEEEAAETK</sequence>
<dbReference type="KEGG" id="lbe:MOO44_03070"/>
<reference evidence="1" key="1">
    <citation type="journal article" date="2022" name="Int. J. Syst. Evol. Microbiol.">
        <title>Apilactobacillus apisilvae sp. nov., Nicolia spurrieriana gen. nov. sp. nov., Bombilactobacillus folatiphilus sp. nov. and Bombilactobacillus thymidiniphilus sp. nov., four new lactic acid bacterial isolates from stingless bees Tetragonula carbonaria and Austroplebeia australis.</title>
        <authorList>
            <person name="Oliphant S.A."/>
            <person name="Watson-Haigh N.S."/>
            <person name="Sumby K.M."/>
            <person name="Gardner J."/>
            <person name="Groom S."/>
            <person name="Jiranek V."/>
        </authorList>
    </citation>
    <scope>NUCLEOTIDE SEQUENCE</scope>
    <source>
        <strain evidence="1">SGEP1_A5</strain>
    </source>
</reference>
<dbReference type="EMBL" id="CP093361">
    <property type="protein sequence ID" value="UQS87159.1"/>
    <property type="molecule type" value="Genomic_DNA"/>
</dbReference>
<evidence type="ECO:0000313" key="1">
    <source>
        <dbReference type="EMBL" id="UQS87159.1"/>
    </source>
</evidence>
<dbReference type="RefSeq" id="WP_260116958.1">
    <property type="nucleotide sequence ID" value="NZ_CP093361.1"/>
</dbReference>
<name>A0A976RSZ8_9LACO</name>
<gene>
    <name evidence="1" type="ORF">MOO44_03070</name>
</gene>
<organism evidence="1 2">
    <name type="scientific">Nicoliella spurrieriana</name>
    <dbReference type="NCBI Taxonomy" id="2925830"/>
    <lineage>
        <taxon>Bacteria</taxon>
        <taxon>Bacillati</taxon>
        <taxon>Bacillota</taxon>
        <taxon>Bacilli</taxon>
        <taxon>Lactobacillales</taxon>
        <taxon>Lactobacillaceae</taxon>
        <taxon>Nicoliella</taxon>
    </lineage>
</organism>
<dbReference type="AlphaFoldDB" id="A0A976RSZ8"/>
<keyword evidence="2" id="KW-1185">Reference proteome</keyword>